<evidence type="ECO:0000313" key="3">
    <source>
        <dbReference type="Proteomes" id="UP000694251"/>
    </source>
</evidence>
<evidence type="ECO:0008006" key="4">
    <source>
        <dbReference type="Google" id="ProtNLM"/>
    </source>
</evidence>
<sequence>NTNTFFSLYRSSTDIDEMEGNNQVEQHHVDTSRPFSSVKEAVAIFGQRIMLPVQTHTLNSKPVSPIANRSISQTDKPRSPIASPGLSQTAKLVSPTASPNISQTAKLVSPIASPRISQTASSSSPWKQRSLLPSSPQGPKDEIMDVLKKLEAEITETKTEVKMLKERESETEVALATLNAELHKNMSKIAKAEADAAGKSAAAMAKSVSFNDTPEKENKEDQRRKELMRKMQKEYPSLAQILDSNIGDKDGYFAKTKKTKKKKKPIIPLVGDFFFFKKKGSATEISRPLYTTSSTLHF</sequence>
<feature type="compositionally biased region" description="Polar residues" evidence="1">
    <location>
        <begin position="85"/>
        <end position="106"/>
    </location>
</feature>
<evidence type="ECO:0000313" key="2">
    <source>
        <dbReference type="EMBL" id="KAG7588371.1"/>
    </source>
</evidence>
<gene>
    <name evidence="2" type="ORF">ISN44_As07g007030</name>
</gene>
<feature type="region of interest" description="Disordered" evidence="1">
    <location>
        <begin position="59"/>
        <end position="141"/>
    </location>
</feature>
<dbReference type="AlphaFoldDB" id="A0A8T2BY78"/>
<reference evidence="2 3" key="1">
    <citation type="submission" date="2020-12" db="EMBL/GenBank/DDBJ databases">
        <title>Concerted genomic and epigenomic changes stabilize Arabidopsis allopolyploids.</title>
        <authorList>
            <person name="Chen Z."/>
        </authorList>
    </citation>
    <scope>NUCLEOTIDE SEQUENCE [LARGE SCALE GENOMIC DNA]</scope>
    <source>
        <strain evidence="2">As9502</strain>
        <tissue evidence="2">Leaf</tissue>
    </source>
</reference>
<comment type="caution">
    <text evidence="2">The sequence shown here is derived from an EMBL/GenBank/DDBJ whole genome shotgun (WGS) entry which is preliminary data.</text>
</comment>
<protein>
    <recommendedName>
        <fullName evidence="4">WEB family protein</fullName>
    </recommendedName>
</protein>
<evidence type="ECO:0000256" key="1">
    <source>
        <dbReference type="SAM" id="MobiDB-lite"/>
    </source>
</evidence>
<accession>A0A8T2BY78</accession>
<dbReference type="OrthoDB" id="685187at2759"/>
<dbReference type="EMBL" id="JAEFBJ010000007">
    <property type="protein sequence ID" value="KAG7588371.1"/>
    <property type="molecule type" value="Genomic_DNA"/>
</dbReference>
<feature type="compositionally biased region" description="Polar residues" evidence="1">
    <location>
        <begin position="59"/>
        <end position="74"/>
    </location>
</feature>
<proteinExistence type="predicted"/>
<keyword evidence="3" id="KW-1185">Reference proteome</keyword>
<dbReference type="Proteomes" id="UP000694251">
    <property type="component" value="Chromosome 7"/>
</dbReference>
<organism evidence="2 3">
    <name type="scientific">Arabidopsis suecica</name>
    <name type="common">Swedish thale-cress</name>
    <name type="synonym">Cardaminopsis suecica</name>
    <dbReference type="NCBI Taxonomy" id="45249"/>
    <lineage>
        <taxon>Eukaryota</taxon>
        <taxon>Viridiplantae</taxon>
        <taxon>Streptophyta</taxon>
        <taxon>Embryophyta</taxon>
        <taxon>Tracheophyta</taxon>
        <taxon>Spermatophyta</taxon>
        <taxon>Magnoliopsida</taxon>
        <taxon>eudicotyledons</taxon>
        <taxon>Gunneridae</taxon>
        <taxon>Pentapetalae</taxon>
        <taxon>rosids</taxon>
        <taxon>malvids</taxon>
        <taxon>Brassicales</taxon>
        <taxon>Brassicaceae</taxon>
        <taxon>Camelineae</taxon>
        <taxon>Arabidopsis</taxon>
    </lineage>
</organism>
<name>A0A8T2BY78_ARASU</name>
<feature type="non-terminal residue" evidence="2">
    <location>
        <position position="1"/>
    </location>
</feature>
<feature type="compositionally biased region" description="Polar residues" evidence="1">
    <location>
        <begin position="115"/>
        <end position="137"/>
    </location>
</feature>